<comment type="similarity">
    <text evidence="1 4">Belongs to the tRNA pseudouridine synthase TruA family.</text>
</comment>
<dbReference type="Gene3D" id="3.30.70.660">
    <property type="entry name" value="Pseudouridine synthase I, catalytic domain, C-terminal subdomain"/>
    <property type="match status" value="1"/>
</dbReference>
<gene>
    <name evidence="7" type="ORF">g.26044</name>
</gene>
<keyword evidence="2 4" id="KW-0819">tRNA processing</keyword>
<evidence type="ECO:0000256" key="4">
    <source>
        <dbReference type="RuleBase" id="RU003792"/>
    </source>
</evidence>
<dbReference type="InterPro" id="IPR020097">
    <property type="entry name" value="PsdUridine_synth_TruA_a/b_dom"/>
</dbReference>
<evidence type="ECO:0000256" key="5">
    <source>
        <dbReference type="SAM" id="Coils"/>
    </source>
</evidence>
<dbReference type="GO" id="GO:0003723">
    <property type="term" value="F:RNA binding"/>
    <property type="evidence" value="ECO:0007669"/>
    <property type="project" value="InterPro"/>
</dbReference>
<dbReference type="InterPro" id="IPR020094">
    <property type="entry name" value="TruA/RsuA/RluB/E/F_N"/>
</dbReference>
<organism evidence="7">
    <name type="scientific">Homalodisca liturata</name>
    <dbReference type="NCBI Taxonomy" id="320908"/>
    <lineage>
        <taxon>Eukaryota</taxon>
        <taxon>Metazoa</taxon>
        <taxon>Ecdysozoa</taxon>
        <taxon>Arthropoda</taxon>
        <taxon>Hexapoda</taxon>
        <taxon>Insecta</taxon>
        <taxon>Pterygota</taxon>
        <taxon>Neoptera</taxon>
        <taxon>Paraneoptera</taxon>
        <taxon>Hemiptera</taxon>
        <taxon>Auchenorrhyncha</taxon>
        <taxon>Membracoidea</taxon>
        <taxon>Cicadellidae</taxon>
        <taxon>Cicadellinae</taxon>
        <taxon>Proconiini</taxon>
        <taxon>Homalodisca</taxon>
    </lineage>
</organism>
<name>A0A1B6JYU2_9HEMI</name>
<keyword evidence="5" id="KW-0175">Coiled coil</keyword>
<evidence type="ECO:0000259" key="6">
    <source>
        <dbReference type="Pfam" id="PF01416"/>
    </source>
</evidence>
<evidence type="ECO:0000256" key="1">
    <source>
        <dbReference type="ARBA" id="ARBA00009375"/>
    </source>
</evidence>
<dbReference type="HAMAP" id="MF_00171">
    <property type="entry name" value="TruA"/>
    <property type="match status" value="1"/>
</dbReference>
<evidence type="ECO:0000313" key="7">
    <source>
        <dbReference type="EMBL" id="JAT04375.1"/>
    </source>
</evidence>
<accession>A0A1B6JYU2</accession>
<dbReference type="EC" id="5.4.99.12" evidence="4"/>
<comment type="catalytic activity">
    <reaction evidence="4">
        <text>uridine(38/39/40) in tRNA = pseudouridine(38/39/40) in tRNA</text>
        <dbReference type="Rhea" id="RHEA:22376"/>
        <dbReference type="Rhea" id="RHEA-COMP:10085"/>
        <dbReference type="Rhea" id="RHEA-COMP:10087"/>
        <dbReference type="ChEBI" id="CHEBI:65314"/>
        <dbReference type="ChEBI" id="CHEBI:65315"/>
        <dbReference type="EC" id="5.4.99.12"/>
    </reaction>
</comment>
<evidence type="ECO:0000256" key="3">
    <source>
        <dbReference type="ARBA" id="ARBA00023235"/>
    </source>
</evidence>
<feature type="coiled-coil region" evidence="5">
    <location>
        <begin position="294"/>
        <end position="328"/>
    </location>
</feature>
<dbReference type="AlphaFoldDB" id="A0A1B6JYU2"/>
<dbReference type="InterPro" id="IPR001406">
    <property type="entry name" value="PsdUridine_synth_TruA"/>
</dbReference>
<dbReference type="GO" id="GO:0031119">
    <property type="term" value="P:tRNA pseudouridine synthesis"/>
    <property type="evidence" value="ECO:0007669"/>
    <property type="project" value="TreeGrafter"/>
</dbReference>
<keyword evidence="3 4" id="KW-0413">Isomerase</keyword>
<dbReference type="EMBL" id="GECU01003332">
    <property type="protein sequence ID" value="JAT04375.1"/>
    <property type="molecule type" value="Transcribed_RNA"/>
</dbReference>
<proteinExistence type="inferred from homology"/>
<dbReference type="InterPro" id="IPR020103">
    <property type="entry name" value="PsdUridine_synth_cat_dom_sf"/>
</dbReference>
<dbReference type="Gene3D" id="3.30.70.580">
    <property type="entry name" value="Pseudouridine synthase I, catalytic domain, N-terminal subdomain"/>
    <property type="match status" value="1"/>
</dbReference>
<evidence type="ECO:0000256" key="2">
    <source>
        <dbReference type="ARBA" id="ARBA00022694"/>
    </source>
</evidence>
<reference evidence="7" key="1">
    <citation type="submission" date="2015-11" db="EMBL/GenBank/DDBJ databases">
        <title>De novo transcriptome assembly of four potential Pierce s Disease insect vectors from Arizona vineyards.</title>
        <authorList>
            <person name="Tassone E.E."/>
        </authorList>
    </citation>
    <scope>NUCLEOTIDE SEQUENCE</scope>
</reference>
<dbReference type="PANTHER" id="PTHR11142:SF0">
    <property type="entry name" value="TRNA PSEUDOURIDINE SYNTHASE-LIKE 1"/>
    <property type="match status" value="1"/>
</dbReference>
<sequence length="351" mass="40407">MRRYLLHLSYFGTRYRGFQKQNVSGKPTYDDPHTICGLLEIALKGCEPLNHPTIIPSSRTDKGVHALCNTVHVDLDGDPRKICSRSIHLHLNRFFTFNDHDIRILKVQQVPDQFHSRHQAYERQYLYRLAVPRAGALWRQRPLVPSPLTEHNRCCFLQESTFDSEAIKAACGIFVGVKDFGALCSKSREKLGRNVTTVRDIRSLELSPSAPFIPNRQLTEDYTFWQFSCIGKSFLYHQVRRMVSALVTYGQRRVDLADIQRLIDKPVQDSWTPVYQTLGACGLYLVDVLYHAEDLSYNEELTAEQRKVQALEEEAAQIMKQLSEFDGTVNDKINLKTRLIQIKNSLARFSC</sequence>
<dbReference type="SUPFAM" id="SSF55120">
    <property type="entry name" value="Pseudouridine synthase"/>
    <property type="match status" value="1"/>
</dbReference>
<dbReference type="InterPro" id="IPR020095">
    <property type="entry name" value="PsdUridine_synth_TruA_C"/>
</dbReference>
<dbReference type="GO" id="GO:0160147">
    <property type="term" value="F:tRNA pseudouridine(38-40) synthase activity"/>
    <property type="evidence" value="ECO:0007669"/>
    <property type="project" value="UniProtKB-EC"/>
</dbReference>
<dbReference type="Pfam" id="PF01416">
    <property type="entry name" value="PseudoU_synth_1"/>
    <property type="match status" value="1"/>
</dbReference>
<feature type="domain" description="Pseudouridine synthase I TruA alpha/beta" evidence="6">
    <location>
        <begin position="170"/>
        <end position="290"/>
    </location>
</feature>
<protein>
    <recommendedName>
        <fullName evidence="4">tRNA pseudouridine synthase</fullName>
        <ecNumber evidence="4">5.4.99.12</ecNumber>
    </recommendedName>
</protein>
<dbReference type="PANTHER" id="PTHR11142">
    <property type="entry name" value="PSEUDOURIDYLATE SYNTHASE"/>
    <property type="match status" value="1"/>
</dbReference>